<dbReference type="InterPro" id="IPR002498">
    <property type="entry name" value="PInositol-4-P-4/5-kinase_core"/>
</dbReference>
<sequence length="1637" mass="184178">MRIGHSILINLVDKLMHWISGDTTYSDTKMAGNTNFSCRMCCESDANVEDHSLRYQCLGCNRVLCSNCVWGTGSDAVLGSVKGDIRVDSCKFCSKISARTDNRNTNCEKVHPRDSPDPPSPCFSGLRNADLIHRDFFSSYLELEDHVDSPHGCTVTDFSAHPSPVSARWSPNRHGSDEEETNGSGKHFFSPLSDSSLDISDIDTCRFNIRNDFYSFKSAGSTPLDSPSRNHFTLNRGGHIVQHDQEESMIPHDAGPFNREETMAILTRPGTGTVDTESNDYCSDDLSTFRSQYDQFQEPLDFENNDLLWFPPLPTDDEKDDINCNYFGYGDDDEEDEDDGGSGPILTPGKSLSCPFSWKERQQKGNTETLRALLQDHFRALVLQLLYSEGIEMSREDGQEWIDIITSIAWQAANFVKPDTSKGGSMDPCDYVKVKCVASGSPNDSTMIKGIVCTKNVKHKRMIAQYQNPRVLILGGSLEYQRVPNQLASFNTLLQQEIDHLKMIISKIEALHPNVLLVEKSVSSYALEYLLAKGISLVSNVKRPLLERISRCIGAPVTPSTDKIPTARLGHCEQFRLMRVFEEHEVVDQSCRKPCKTLMYFEGCPRRLGCTVLLRGACHEELKKVKHVLQYAVFAAYHLSLEASFLVDEGATLPKVPLNPSISSLEKATSVNRTLIPSTSSIQSISEVVPGVYSHEGGYTKDLELLDSRFASLSSGTCDVDEGLTESIQAMGRDDENEVLGPSTEYFSSTDTNQGICVSFSCHCLLKRTVCELSRPLRIKFYGCFDKPLGRYLRDDLFDQTSYCRSCKEPAEAHALCYTHQQGNLTVKVKRVASLSLPGEQDGKIWMWHRCLKCVHDVTGVPPATRRVIMSDAAWGLSFGKFLELSFSNHATANRVATCGHSLQRDCLRYYGFGCMVALFHYSPIDILSVCLPPLILDFNGHVQQEWLIKEAGKVMDKMEALYLDISGVLDTIEQKSATSGKQFINMPELQNYILELKGLLRKERTDYRDILEPTTVDSSQLGVVNLDILELNRLQWLIVMGSHVWERRLYSLDFLLETNSLEAKRDNAILNELKDLKVGTESYISEPVNLDRSSLCRFQDNKEDLHSKDEMPSGTMVSSDDPNLTERIDSAWTGSDHMSLGDCSTGGSIGPTCGNDSPRLFRRVMAPIRVHSFDSALRIRERIQRGILPLSSHLSTVRSFHTSGHYWHMMKDPVFNIKTNSRMPFQDAQKLNASMLSAGAQLEMGAHLLVPHIGNDIVIAIHDDEPTSIISYALSSKEHDDWISDRLDELGNEWKEVEGYRENMSASSSFSSLHSLGSLSTDHTNTYGNYTSEDSLSSSVGSLFRDTKRSPHFWVSFGDEFPSSHGKVKFSVTCYFGKQFESLRRKCCPSELDFVRSLSRCKRWSAQGGKSNVYFAKSMDERFIIKQVTKTELDSFEDFAPQYFKYLNDSLSSLSPTCLAKVLGLYQVTVKNLRGGKERKMDLMVMENLFFQRSISRVYDLKGSNRGRYNPNTTGKDKVLLDMNLLETLRTKPIFLGCKAKRSLERAIWNDTSFLASIHVMDYSLLVGVDDESKVLVLGIIDFMRQYTWDKHLESWVKASGILGGPKNVSPTIISPEQYKKRFRKAMTTYFLTVPD</sequence>
<feature type="region of interest" description="Disordered" evidence="9">
    <location>
        <begin position="162"/>
        <end position="186"/>
    </location>
</feature>
<evidence type="ECO:0000256" key="5">
    <source>
        <dbReference type="ARBA" id="ARBA00022840"/>
    </source>
</evidence>
<dbReference type="SUPFAM" id="SSF54849">
    <property type="entry name" value="GroEL-intermediate domain like"/>
    <property type="match status" value="1"/>
</dbReference>
<protein>
    <recommendedName>
        <fullName evidence="1">1-phosphatidylinositol-3-phosphate 5-kinase</fullName>
        <ecNumber evidence="1">2.7.1.150</ecNumber>
    </recommendedName>
    <alternativeName>
        <fullName evidence="7">Phosphatidylinositol 3-phosphate 5-kinase type III</fullName>
    </alternativeName>
</protein>
<keyword evidence="3 8" id="KW-0547">Nucleotide-binding</keyword>
<dbReference type="InterPro" id="IPR027484">
    <property type="entry name" value="PInositol-4-P-5-kinase_N"/>
</dbReference>
<feature type="domain" description="PIPK" evidence="10">
    <location>
        <begin position="1307"/>
        <end position="1632"/>
    </location>
</feature>
<evidence type="ECO:0000256" key="6">
    <source>
        <dbReference type="ARBA" id="ARBA00023464"/>
    </source>
</evidence>
<evidence type="ECO:0000313" key="12">
    <source>
        <dbReference type="Proteomes" id="UP001346149"/>
    </source>
</evidence>
<evidence type="ECO:0000256" key="3">
    <source>
        <dbReference type="ARBA" id="ARBA00022741"/>
    </source>
</evidence>
<dbReference type="Pfam" id="PF01504">
    <property type="entry name" value="PIP5K"/>
    <property type="match status" value="1"/>
</dbReference>
<dbReference type="Gene3D" id="3.30.800.10">
    <property type="entry name" value="Phosphatidylinositol Phosphate Kinase II Beta"/>
    <property type="match status" value="1"/>
</dbReference>
<dbReference type="InterPro" id="IPR027410">
    <property type="entry name" value="TCP-1-like_intermed_sf"/>
</dbReference>
<dbReference type="CDD" id="cd17300">
    <property type="entry name" value="PIPKc_PIKfyve"/>
    <property type="match status" value="1"/>
</dbReference>
<name>A0AAN7KA53_TRANT</name>
<reference evidence="11 12" key="1">
    <citation type="journal article" date="2023" name="Hortic Res">
        <title>Pangenome of water caltrop reveals structural variations and asymmetric subgenome divergence after allopolyploidization.</title>
        <authorList>
            <person name="Zhang X."/>
            <person name="Chen Y."/>
            <person name="Wang L."/>
            <person name="Yuan Y."/>
            <person name="Fang M."/>
            <person name="Shi L."/>
            <person name="Lu R."/>
            <person name="Comes H.P."/>
            <person name="Ma Y."/>
            <person name="Chen Y."/>
            <person name="Huang G."/>
            <person name="Zhou Y."/>
            <person name="Zheng Z."/>
            <person name="Qiu Y."/>
        </authorList>
    </citation>
    <scope>NUCLEOTIDE SEQUENCE [LARGE SCALE GENOMIC DNA]</scope>
    <source>
        <strain evidence="11">F231</strain>
    </source>
</reference>
<dbReference type="CDD" id="cd03334">
    <property type="entry name" value="Fab1_TCP"/>
    <property type="match status" value="1"/>
</dbReference>
<dbReference type="InterPro" id="IPR027409">
    <property type="entry name" value="GroEL-like_apical_dom_sf"/>
</dbReference>
<evidence type="ECO:0000256" key="9">
    <source>
        <dbReference type="SAM" id="MobiDB-lite"/>
    </source>
</evidence>
<dbReference type="PANTHER" id="PTHR45748:SF14">
    <property type="entry name" value="1-PHOSPHATIDYLINOSITOL-3-PHOSPHATE 5-KINASE FAB1C-RELATED"/>
    <property type="match status" value="1"/>
</dbReference>
<dbReference type="GO" id="GO:0010008">
    <property type="term" value="C:endosome membrane"/>
    <property type="evidence" value="ECO:0007669"/>
    <property type="project" value="TreeGrafter"/>
</dbReference>
<feature type="region of interest" description="Disordered" evidence="9">
    <location>
        <begin position="1104"/>
        <end position="1123"/>
    </location>
</feature>
<dbReference type="Pfam" id="PF00118">
    <property type="entry name" value="Cpn60_TCP1"/>
    <property type="match status" value="1"/>
</dbReference>
<keyword evidence="12" id="KW-1185">Reference proteome</keyword>
<dbReference type="FunFam" id="3.50.7.10:FF:000007">
    <property type="entry name" value="1-phosphatidylinositol 3-phosphate 5-kinase isoform X1"/>
    <property type="match status" value="1"/>
</dbReference>
<dbReference type="InterPro" id="IPR002423">
    <property type="entry name" value="Cpn60/GroEL/TCP-1"/>
</dbReference>
<keyword evidence="4 8" id="KW-0418">Kinase</keyword>
<dbReference type="GO" id="GO:0000285">
    <property type="term" value="F:1-phosphatidylinositol-3-phosphate 5-kinase activity"/>
    <property type="evidence" value="ECO:0007669"/>
    <property type="project" value="UniProtKB-EC"/>
</dbReference>
<dbReference type="FunFam" id="3.30.800.10:FF:000010">
    <property type="entry name" value="Putative 1-phosphatidylinositol-3-phosphate 5-kinase FAB1C"/>
    <property type="match status" value="1"/>
</dbReference>
<evidence type="ECO:0000256" key="1">
    <source>
        <dbReference type="ARBA" id="ARBA00012009"/>
    </source>
</evidence>
<evidence type="ECO:0000259" key="10">
    <source>
        <dbReference type="PROSITE" id="PS51455"/>
    </source>
</evidence>
<proteinExistence type="predicted"/>
<dbReference type="EMBL" id="JAXQNO010000024">
    <property type="protein sequence ID" value="KAK4762657.1"/>
    <property type="molecule type" value="Genomic_DNA"/>
</dbReference>
<evidence type="ECO:0000256" key="4">
    <source>
        <dbReference type="ARBA" id="ARBA00022777"/>
    </source>
</evidence>
<dbReference type="InterPro" id="IPR044769">
    <property type="entry name" value="PIKfyve_PIPKc"/>
</dbReference>
<dbReference type="EC" id="2.7.1.150" evidence="1"/>
<dbReference type="PROSITE" id="PS51455">
    <property type="entry name" value="PIPK"/>
    <property type="match status" value="1"/>
</dbReference>
<organism evidence="11 12">
    <name type="scientific">Trapa natans</name>
    <name type="common">Water chestnut</name>
    <dbReference type="NCBI Taxonomy" id="22666"/>
    <lineage>
        <taxon>Eukaryota</taxon>
        <taxon>Viridiplantae</taxon>
        <taxon>Streptophyta</taxon>
        <taxon>Embryophyta</taxon>
        <taxon>Tracheophyta</taxon>
        <taxon>Spermatophyta</taxon>
        <taxon>Magnoliopsida</taxon>
        <taxon>eudicotyledons</taxon>
        <taxon>Gunneridae</taxon>
        <taxon>Pentapetalae</taxon>
        <taxon>rosids</taxon>
        <taxon>malvids</taxon>
        <taxon>Myrtales</taxon>
        <taxon>Lythraceae</taxon>
        <taxon>Trapa</taxon>
    </lineage>
</organism>
<dbReference type="SMART" id="SM00330">
    <property type="entry name" value="PIPKc"/>
    <property type="match status" value="1"/>
</dbReference>
<comment type="caution">
    <text evidence="11">The sequence shown here is derived from an EMBL/GenBank/DDBJ whole genome shotgun (WGS) entry which is preliminary data.</text>
</comment>
<accession>A0AAN7KA53</accession>
<dbReference type="Gene3D" id="3.50.7.10">
    <property type="entry name" value="GroEL"/>
    <property type="match status" value="1"/>
</dbReference>
<dbReference type="SUPFAM" id="SSF52029">
    <property type="entry name" value="GroEL apical domain-like"/>
    <property type="match status" value="1"/>
</dbReference>
<dbReference type="PANTHER" id="PTHR45748">
    <property type="entry name" value="1-PHOSPHATIDYLINOSITOL 3-PHOSPHATE 5-KINASE-RELATED"/>
    <property type="match status" value="1"/>
</dbReference>
<dbReference type="GO" id="GO:0005524">
    <property type="term" value="F:ATP binding"/>
    <property type="evidence" value="ECO:0007669"/>
    <property type="project" value="UniProtKB-UniRule"/>
</dbReference>
<dbReference type="InterPro" id="IPR027483">
    <property type="entry name" value="PInositol-4-P-4/5-kinase_C_sf"/>
</dbReference>
<keyword evidence="5 8" id="KW-0067">ATP-binding</keyword>
<dbReference type="Gene3D" id="3.30.810.10">
    <property type="entry name" value="2-Layer Sandwich"/>
    <property type="match status" value="1"/>
</dbReference>
<dbReference type="Proteomes" id="UP001346149">
    <property type="component" value="Unassembled WGS sequence"/>
</dbReference>
<evidence type="ECO:0000313" key="11">
    <source>
        <dbReference type="EMBL" id="KAK4762657.1"/>
    </source>
</evidence>
<evidence type="ECO:0000256" key="7">
    <source>
        <dbReference type="ARBA" id="ARBA00077223"/>
    </source>
</evidence>
<comment type="subunit">
    <text evidence="6">Component of the PI(3,5)P2 regulatory complex at least composed of ATG18, SAC/FIG4, FAB1 and VAC14.</text>
</comment>
<evidence type="ECO:0000256" key="2">
    <source>
        <dbReference type="ARBA" id="ARBA00022679"/>
    </source>
</evidence>
<dbReference type="GO" id="GO:0046854">
    <property type="term" value="P:phosphatidylinositol phosphate biosynthetic process"/>
    <property type="evidence" value="ECO:0007669"/>
    <property type="project" value="TreeGrafter"/>
</dbReference>
<keyword evidence="2 8" id="KW-0808">Transferase</keyword>
<dbReference type="FunFam" id="3.30.810.10:FF:000001">
    <property type="entry name" value="1-phosphatidylinositol 3-phosphate 5-kinase FAB1"/>
    <property type="match status" value="1"/>
</dbReference>
<gene>
    <name evidence="11" type="ORF">SAY86_008425</name>
</gene>
<evidence type="ECO:0000256" key="8">
    <source>
        <dbReference type="PROSITE-ProRule" id="PRU00781"/>
    </source>
</evidence>
<dbReference type="SUPFAM" id="SSF56104">
    <property type="entry name" value="SAICAR synthase-like"/>
    <property type="match status" value="1"/>
</dbReference>